<comment type="subcellular location">
    <subcellularLocation>
        <location evidence="1">Virion</location>
    </subcellularLocation>
</comment>
<organism evidence="6">
    <name type="scientific">Hainan marbled pigmy frog astrovirus 1</name>
    <dbReference type="NCBI Taxonomy" id="2116327"/>
    <lineage>
        <taxon>Viruses</taxon>
        <taxon>Riboviria</taxon>
        <taxon>Orthornavirae</taxon>
        <taxon>Pisuviricota</taxon>
        <taxon>Stelpaviricetes</taxon>
        <taxon>Stellavirales</taxon>
        <taxon>Astroviridae</taxon>
    </lineage>
</organism>
<dbReference type="InterPro" id="IPR004337">
    <property type="entry name" value="Astro_capsid_N"/>
</dbReference>
<feature type="compositionally biased region" description="Basic residues" evidence="4">
    <location>
        <begin position="1"/>
        <end position="30"/>
    </location>
</feature>
<keyword evidence="2" id="KW-0167">Capsid protein</keyword>
<name>A0A2P1GMF2_9VIRU</name>
<dbReference type="Gene3D" id="2.60.120.20">
    <property type="match status" value="1"/>
</dbReference>
<feature type="region of interest" description="Disordered" evidence="4">
    <location>
        <begin position="1"/>
        <end position="41"/>
    </location>
</feature>
<evidence type="ECO:0000256" key="2">
    <source>
        <dbReference type="ARBA" id="ARBA00022561"/>
    </source>
</evidence>
<evidence type="ECO:0000256" key="4">
    <source>
        <dbReference type="SAM" id="MobiDB-lite"/>
    </source>
</evidence>
<reference evidence="6" key="1">
    <citation type="journal article" date="2018" name="Nature">
        <title>The evolutionary history of vertebrate RNA viruses.</title>
        <authorList>
            <person name="Shi M."/>
            <person name="Lin X.D."/>
            <person name="Chen X."/>
            <person name="Tian J.H."/>
            <person name="Chen L.J."/>
            <person name="Li K."/>
            <person name="Wang W."/>
            <person name="Eden J.S."/>
            <person name="Shen J.J."/>
            <person name="Liu L."/>
            <person name="Holmes E.C."/>
            <person name="Zhang Y.Z."/>
        </authorList>
    </citation>
    <scope>NUCLEOTIDE SEQUENCE</scope>
    <source>
        <strain evidence="6">HJWCGF4813</strain>
    </source>
</reference>
<dbReference type="GO" id="GO:0019028">
    <property type="term" value="C:viral capsid"/>
    <property type="evidence" value="ECO:0007669"/>
    <property type="project" value="UniProtKB-KW"/>
</dbReference>
<sequence>MANKKRTLSAAQKLRRKEKRKQKRKQKKGTPKGVASEVAHVKREVAALKRKTDGPKQQDSYHLTVDLGLVSSSAVDAMAKQLSVLLNPLQMKTPGQPTTALVTKASLYQQWRLQDVKLHFTPLVGSSAVAGTIVLATLVQDAGATGEVNVNNIYARPHVQLEVGKSKTWTVPQRTLTGPRNGWWMVDPDHDQSITLGAMVEVWTYGETMSTYQATPFKGNLFRVRATVTYGFTSFDPKPDLQTLEKTEPEMKEMLAHVDADGNAVVEMKSKATGLKAGPMPHHAESNSVSDVIWACSDAVVDTLSTVFPEWSWLIKGGWWFIKKIAGKELQNWLRANPAYATANDNDDLYYIYQSYDDARTSRPWKPPGHGGTQQQWNGDVSFIQLTPLQAGTIGVQYPFSLRTPMLPILFSQLPTGGGLPAVATYVNTTHHYPLRPQGSQWVSTNDNWTLPTFVPIHAGSATPSSQPWPGNIYTEGPICYVGDQLIYQNRESVVLGTLVALVQRMRSAYHSGVLDPWMSIRTGSLRFPGSATDPEGASMRCVTVGVRMRYNSQATNVAACYGHLVYTEQLHFSYTDATNISIGFTLGNPASFLIFNTGGVITGQAMAATEFNASASNFTSLHSVTFWNSSGKDGGTTTVDGRGVCVETEFDDDDDFTPSARAIADFVDLEEGLTKLWSGLDGWTNLKMGHCVMCKHRMAHTLEMCIFMRFRNSTTHFELKGSPFEDLGQWYNPELYEKEVWSHELTKAIYHFKAGTQYH</sequence>
<dbReference type="EMBL" id="MG599908">
    <property type="protein sequence ID" value="AVM87163.1"/>
    <property type="molecule type" value="Genomic_RNA"/>
</dbReference>
<evidence type="ECO:0000259" key="5">
    <source>
        <dbReference type="Pfam" id="PF03115"/>
    </source>
</evidence>
<evidence type="ECO:0000256" key="3">
    <source>
        <dbReference type="ARBA" id="ARBA00022844"/>
    </source>
</evidence>
<evidence type="ECO:0000313" key="6">
    <source>
        <dbReference type="EMBL" id="AVM87163.1"/>
    </source>
</evidence>
<dbReference type="InterPro" id="IPR029053">
    <property type="entry name" value="Viral_coat"/>
</dbReference>
<proteinExistence type="predicted"/>
<evidence type="ECO:0000256" key="1">
    <source>
        <dbReference type="ARBA" id="ARBA00004328"/>
    </source>
</evidence>
<keyword evidence="3" id="KW-0946">Virion</keyword>
<protein>
    <submittedName>
        <fullName evidence="6">Capsid protein</fullName>
    </submittedName>
</protein>
<dbReference type="Pfam" id="PF03115">
    <property type="entry name" value="Astro_capsid_N"/>
    <property type="match status" value="1"/>
</dbReference>
<feature type="domain" description="Astrovirus capsid protein inner core" evidence="5">
    <location>
        <begin position="16"/>
        <end position="234"/>
    </location>
</feature>
<accession>A0A2P1GMF2</accession>